<dbReference type="EnsemblBacteria" id="ABL77742">
    <property type="protein sequence ID" value="ABL77742"/>
    <property type="gene ID" value="Tpen_0333"/>
</dbReference>
<reference evidence="2" key="1">
    <citation type="journal article" date="2008" name="J. Bacteriol.">
        <title>Genome sequence of Thermofilum pendens reveals an exceptional loss of biosynthetic pathways without genome reduction.</title>
        <authorList>
            <person name="Anderson I."/>
            <person name="Rodriguez J."/>
            <person name="Susanti D."/>
            <person name="Porat I."/>
            <person name="Reich C."/>
            <person name="Ulrich L.E."/>
            <person name="Elkins J.G."/>
            <person name="Mavromatis K."/>
            <person name="Lykidis A."/>
            <person name="Kim E."/>
            <person name="Thompson L.S."/>
            <person name="Nolan M."/>
            <person name="Land M."/>
            <person name="Copeland A."/>
            <person name="Lapidus A."/>
            <person name="Lucas S."/>
            <person name="Detter C."/>
            <person name="Zhulin I.B."/>
            <person name="Olsen G.J."/>
            <person name="Whitman W."/>
            <person name="Mukhopadhyay B."/>
            <person name="Bristow J."/>
            <person name="Kyrpides N."/>
        </authorList>
    </citation>
    <scope>NUCLEOTIDE SEQUENCE [LARGE SCALE GENOMIC DNA]</scope>
    <source>
        <strain evidence="2">DSM 2475 / Hrk 5</strain>
    </source>
</reference>
<dbReference type="Proteomes" id="UP000000641">
    <property type="component" value="Chromosome"/>
</dbReference>
<dbReference type="EMBL" id="CP000505">
    <property type="protein sequence ID" value="ABL77742.1"/>
    <property type="molecule type" value="Genomic_DNA"/>
</dbReference>
<name>A1RX12_THEPD</name>
<dbReference type="OrthoDB" id="31361at2157"/>
<evidence type="ECO:0000313" key="2">
    <source>
        <dbReference type="Proteomes" id="UP000000641"/>
    </source>
</evidence>
<dbReference type="eggNOG" id="arCOG07440">
    <property type="taxonomic scope" value="Archaea"/>
</dbReference>
<dbReference type="RefSeq" id="WP_011752007.1">
    <property type="nucleotide sequence ID" value="NC_008698.1"/>
</dbReference>
<dbReference type="AlphaFoldDB" id="A1RX12"/>
<proteinExistence type="predicted"/>
<gene>
    <name evidence="1" type="ordered locus">Tpen_0333</name>
</gene>
<sequence length="82" mass="9793">MTHQDYKYELEVIKLEKPMKVDEKLLEDLKNARISRKMISEMKKEAVQCPILGRQVSFLQCYNCKNFVRRVRGRVFCRGDPL</sequence>
<keyword evidence="2" id="KW-1185">Reference proteome</keyword>
<dbReference type="GeneID" id="4601700"/>
<dbReference type="STRING" id="368408.Tpen_0333"/>
<dbReference type="KEGG" id="tpe:Tpen_0333"/>
<evidence type="ECO:0000313" key="1">
    <source>
        <dbReference type="EMBL" id="ABL77742.1"/>
    </source>
</evidence>
<accession>A1RX12</accession>
<organism evidence="1 2">
    <name type="scientific">Thermofilum pendens (strain DSM 2475 / Hrk 5)</name>
    <dbReference type="NCBI Taxonomy" id="368408"/>
    <lineage>
        <taxon>Archaea</taxon>
        <taxon>Thermoproteota</taxon>
        <taxon>Thermoprotei</taxon>
        <taxon>Thermofilales</taxon>
        <taxon>Thermofilaceae</taxon>
        <taxon>Thermofilum</taxon>
    </lineage>
</organism>
<dbReference type="HOGENOM" id="CLU_184938_0_0_2"/>
<protein>
    <submittedName>
        <fullName evidence="1">Uncharacterized protein</fullName>
    </submittedName>
</protein>